<dbReference type="PANTHER" id="PTHR30330">
    <property type="entry name" value="AGSS FAMILY TRANSPORTER, SODIUM-ALANINE"/>
    <property type="match status" value="1"/>
</dbReference>
<comment type="subcellular location">
    <subcellularLocation>
        <location evidence="1 8">Cell membrane</location>
        <topology evidence="1 8">Multi-pass membrane protein</topology>
    </subcellularLocation>
</comment>
<dbReference type="PRINTS" id="PR00175">
    <property type="entry name" value="NAALASMPORT"/>
</dbReference>
<evidence type="ECO:0000256" key="2">
    <source>
        <dbReference type="ARBA" id="ARBA00009261"/>
    </source>
</evidence>
<accession>A0A7T7S1E1</accession>
<keyword evidence="8" id="KW-0769">Symport</keyword>
<keyword evidence="3 8" id="KW-0813">Transport</keyword>
<feature type="transmembrane region" description="Helical" evidence="8">
    <location>
        <begin position="83"/>
        <end position="107"/>
    </location>
</feature>
<keyword evidence="10" id="KW-1185">Reference proteome</keyword>
<name>A0A7T7S1E1_9ACTO</name>
<evidence type="ECO:0000256" key="8">
    <source>
        <dbReference type="RuleBase" id="RU363064"/>
    </source>
</evidence>
<feature type="transmembrane region" description="Helical" evidence="8">
    <location>
        <begin position="161"/>
        <end position="185"/>
    </location>
</feature>
<gene>
    <name evidence="9" type="ORF">JG540_06945</name>
</gene>
<comment type="similarity">
    <text evidence="2 8">Belongs to the alanine or glycine:cation symporter (AGCS) (TC 2.A.25) family.</text>
</comment>
<evidence type="ECO:0000256" key="5">
    <source>
        <dbReference type="ARBA" id="ARBA00022692"/>
    </source>
</evidence>
<evidence type="ECO:0000256" key="4">
    <source>
        <dbReference type="ARBA" id="ARBA00022475"/>
    </source>
</evidence>
<dbReference type="GO" id="GO:0005886">
    <property type="term" value="C:plasma membrane"/>
    <property type="evidence" value="ECO:0007669"/>
    <property type="project" value="UniProtKB-SubCell"/>
</dbReference>
<feature type="transmembrane region" description="Helical" evidence="8">
    <location>
        <begin position="197"/>
        <end position="218"/>
    </location>
</feature>
<protein>
    <submittedName>
        <fullName evidence="9">Alanine:cation symporter family protein</fullName>
    </submittedName>
</protein>
<dbReference type="EMBL" id="CP066802">
    <property type="protein sequence ID" value="QQM66811.1"/>
    <property type="molecule type" value="Genomic_DNA"/>
</dbReference>
<dbReference type="PROSITE" id="PS00873">
    <property type="entry name" value="NA_ALANINE_SYMP"/>
    <property type="match status" value="1"/>
</dbReference>
<keyword evidence="5 8" id="KW-0812">Transmembrane</keyword>
<evidence type="ECO:0000256" key="3">
    <source>
        <dbReference type="ARBA" id="ARBA00022448"/>
    </source>
</evidence>
<dbReference type="Proteomes" id="UP000595895">
    <property type="component" value="Chromosome"/>
</dbReference>
<keyword evidence="7 8" id="KW-0472">Membrane</keyword>
<feature type="transmembrane region" description="Helical" evidence="8">
    <location>
        <begin position="261"/>
        <end position="284"/>
    </location>
</feature>
<dbReference type="Pfam" id="PF01235">
    <property type="entry name" value="Na_Ala_symp"/>
    <property type="match status" value="1"/>
</dbReference>
<dbReference type="AlphaFoldDB" id="A0A7T7S1E1"/>
<feature type="transmembrane region" description="Helical" evidence="8">
    <location>
        <begin position="412"/>
        <end position="434"/>
    </location>
</feature>
<keyword evidence="6 8" id="KW-1133">Transmembrane helix</keyword>
<evidence type="ECO:0000313" key="9">
    <source>
        <dbReference type="EMBL" id="QQM66811.1"/>
    </source>
</evidence>
<organism evidence="9 10">
    <name type="scientific">Actinomyces weissii</name>
    <dbReference type="NCBI Taxonomy" id="675090"/>
    <lineage>
        <taxon>Bacteria</taxon>
        <taxon>Bacillati</taxon>
        <taxon>Actinomycetota</taxon>
        <taxon>Actinomycetes</taxon>
        <taxon>Actinomycetales</taxon>
        <taxon>Actinomycetaceae</taxon>
        <taxon>Actinomyces</taxon>
    </lineage>
</organism>
<reference evidence="9 10" key="1">
    <citation type="submission" date="2020-12" db="EMBL/GenBank/DDBJ databases">
        <authorList>
            <person name="Zhou J."/>
        </authorList>
    </citation>
    <scope>NUCLEOTIDE SEQUENCE [LARGE SCALE GENOMIC DNA]</scope>
    <source>
        <strain evidence="9 10">CCUG 61299</strain>
    </source>
</reference>
<evidence type="ECO:0000313" key="10">
    <source>
        <dbReference type="Proteomes" id="UP000595895"/>
    </source>
</evidence>
<feature type="transmembrane region" description="Helical" evidence="8">
    <location>
        <begin position="113"/>
        <end position="136"/>
    </location>
</feature>
<proteinExistence type="inferred from homology"/>
<dbReference type="Gene3D" id="1.20.1740.10">
    <property type="entry name" value="Amino acid/polyamine transporter I"/>
    <property type="match status" value="1"/>
</dbReference>
<dbReference type="KEGG" id="awe:JG540_06945"/>
<feature type="transmembrane region" description="Helical" evidence="8">
    <location>
        <begin position="37"/>
        <end position="62"/>
    </location>
</feature>
<feature type="transmembrane region" description="Helical" evidence="8">
    <location>
        <begin position="373"/>
        <end position="391"/>
    </location>
</feature>
<dbReference type="NCBIfam" id="TIGR00835">
    <property type="entry name" value="agcS"/>
    <property type="match status" value="1"/>
</dbReference>
<feature type="transmembrane region" description="Helical" evidence="8">
    <location>
        <begin position="440"/>
        <end position="460"/>
    </location>
</feature>
<evidence type="ECO:0000256" key="1">
    <source>
        <dbReference type="ARBA" id="ARBA00004651"/>
    </source>
</evidence>
<dbReference type="PANTHER" id="PTHR30330:SF1">
    <property type="entry name" value="AMINO-ACID CARRIER PROTEIN ALST"/>
    <property type="match status" value="1"/>
</dbReference>
<keyword evidence="4 8" id="KW-1003">Cell membrane</keyword>
<feature type="transmembrane region" description="Helical" evidence="8">
    <location>
        <begin position="321"/>
        <end position="342"/>
    </location>
</feature>
<evidence type="ECO:0000256" key="7">
    <source>
        <dbReference type="ARBA" id="ARBA00023136"/>
    </source>
</evidence>
<sequence length="511" mass="53671">MDTTVQAAPTALAAQSTEPTSLVDVLASLEGFVSGNILIWVLLGTGAMLTVATRFVQLRLFTRAVHLVRRSRHQRGSLSSFQAFVIGLGGRVGTGNIAGVALAVTLGGPGALFWMWVVAFLGMATSFAESSLAQVFKVRAADGIFRGGPAYYMQRGIGHGWLGRGMGVVFAVMLVFSYGLIFPMVQSNTISLTLQEAHGVPVALTAVLLMLVTAPILLTGMRVVARVTEWLVPLMALAYLLVVAFVIIVSLPRVPGVLADVVAGAFHLKAGLAGTGGGLFATFLNGTKRGLFSNEAGQGSSPNGAATADVAHPVTQGLIQALGVFIDTIVICTATGLTILLASKEVYTPGVEPAWAETTLVQHALADALPGQWVIWFMSFVVLTFAYSSVLGYSTFAEVNVSYLGGRRVSSLALRLAMTAATGLGAVVELSLAWVMADVALALMTILNLVAVLWLTRWVLGTLRDYDQQRAQGVAEPAFVAAGNPLLPGDLDGDVWTAERAAQRVATLDEA</sequence>
<feature type="transmembrane region" description="Helical" evidence="8">
    <location>
        <begin position="230"/>
        <end position="249"/>
    </location>
</feature>
<evidence type="ECO:0000256" key="6">
    <source>
        <dbReference type="ARBA" id="ARBA00022989"/>
    </source>
</evidence>
<dbReference type="GO" id="GO:0005283">
    <property type="term" value="F:amino acid:sodium symporter activity"/>
    <property type="evidence" value="ECO:0007669"/>
    <property type="project" value="InterPro"/>
</dbReference>
<dbReference type="InterPro" id="IPR001463">
    <property type="entry name" value="Na/Ala_symport"/>
</dbReference>